<sequence length="1179" mass="132232">MSNQLNLCKFMKINLTNHRPFLGKWILEIIMRTFLFAFCFTLLSLAPKNSLSQNAEIVIDEDKMVFIEEIFKMISDQTDYNFIYPDDFFVGLGKVDLKKGKIKVSELLEMSIPKEEFSYGFSNKKNISVRKRSKQNSSVQNLKIKGVVISENGMPLPGASVVEKGTLNGVMTDFDGNYEITLSNRDENTTLSFSFVGYVGQEILVGDNNVIDITLKESMNELDEVVVTGYQTISKERSTGAYGMVSSKQIENKVQTDILSRIEGLVPGFSLYRGTPAVRGTATFNASTLPLYVVDGAIFEGDIESINPNEIASVTVLKDATAASIYGVRSTNGVIVITTKGGIVGKPVINYSSTLQITPLPDQSYSNLMSSSELIDYQMYIFDEALSGSRQNSRLEMNDVNKLLYAREDGEITEDYFNSEIDRLRGLDGYSQVEDELLQTMITQQHNLSLRGGTEKYQYALSVNYQNTGSYEKDRSVDKIGMTLKNTLQLADWLKVDASVIGSYNSYDNNVGISGLSLLGGSMLPYQLLKDEDGNAVRWENYKSFEEVDRLISVGLLDESYYPLEQLDTRTQTYKNPYVNLNIGAKIDVTESLNLEVRAQTEMSRSSLSDYSSIENIAVSRLINNAAQIDENGIITYNIPEGGQITETFGESYSSTLKAQLNYAKVFNDKHDINLLFGAERRKVVTGQKGYKRYGYDPDNFSYTNIDEVGLSSGIFGAEIPPYGYFTYTSVEPETIEEENRYVSFYGNGAYMFNNKLGVNASIRMDQSNLFGTDPKYQYVPLWSLGASYRLNTESLSWLDRLKVRATYGINGNVAKDVGPFIFTQVASVNNYITNEKQAYVLSPPNESLRWEKTNTTNLGIDYSLFSNRISGSIDVYKKSTKDVLGNVNTDPTLGWDSVLKNYASIDNKGIEFQVNSLNIANKNFTWSTSLLFSYNKNEITNLDHTGQDVYNQVIGLQQLVGQPMNSLYSIRYAGLNDEGAPTAYKKDGTIVNSLESLEVEDLVNSGTYTPPYSASFSSSITYKQFDFSFLIVYYGGHVQRDVAAGFYPTYTNPYTFNTNIDKIHGNYWKEPGDEANIYTSPAHLSGTGDSVTPLWEYADLHVQKADYAKLRNISLAYNLPQSFLETLNISKLKLVFDVQNPLSWNNNRNNLDPETWTDQYSRGTAIMPTYTFGVNLNF</sequence>
<dbReference type="Pfam" id="PF07715">
    <property type="entry name" value="Plug"/>
    <property type="match status" value="1"/>
</dbReference>
<organism evidence="9 10">
    <name type="scientific">Formosa sediminum</name>
    <dbReference type="NCBI Taxonomy" id="2594004"/>
    <lineage>
        <taxon>Bacteria</taxon>
        <taxon>Pseudomonadati</taxon>
        <taxon>Bacteroidota</taxon>
        <taxon>Flavobacteriia</taxon>
        <taxon>Flavobacteriales</taxon>
        <taxon>Flavobacteriaceae</taxon>
        <taxon>Formosa</taxon>
    </lineage>
</organism>
<dbReference type="OrthoDB" id="9768177at2"/>
<proteinExistence type="inferred from homology"/>
<evidence type="ECO:0000256" key="2">
    <source>
        <dbReference type="ARBA" id="ARBA00022448"/>
    </source>
</evidence>
<dbReference type="PROSITE" id="PS52016">
    <property type="entry name" value="TONB_DEPENDENT_REC_3"/>
    <property type="match status" value="1"/>
</dbReference>
<keyword evidence="5 7" id="KW-0472">Membrane</keyword>
<dbReference type="InterPro" id="IPR039426">
    <property type="entry name" value="TonB-dep_rcpt-like"/>
</dbReference>
<evidence type="ECO:0000256" key="1">
    <source>
        <dbReference type="ARBA" id="ARBA00004571"/>
    </source>
</evidence>
<dbReference type="InterPro" id="IPR008969">
    <property type="entry name" value="CarboxyPept-like_regulatory"/>
</dbReference>
<evidence type="ECO:0000256" key="3">
    <source>
        <dbReference type="ARBA" id="ARBA00022452"/>
    </source>
</evidence>
<dbReference type="NCBIfam" id="TIGR04056">
    <property type="entry name" value="OMP_RagA_SusC"/>
    <property type="match status" value="1"/>
</dbReference>
<keyword evidence="6 7" id="KW-0998">Cell outer membrane</keyword>
<dbReference type="Gene3D" id="2.170.130.10">
    <property type="entry name" value="TonB-dependent receptor, plug domain"/>
    <property type="match status" value="1"/>
</dbReference>
<keyword evidence="3 7" id="KW-1134">Transmembrane beta strand</keyword>
<dbReference type="NCBIfam" id="TIGR04057">
    <property type="entry name" value="SusC_RagA_signa"/>
    <property type="match status" value="1"/>
</dbReference>
<accession>A0A516GVU6</accession>
<dbReference type="AlphaFoldDB" id="A0A516GVU6"/>
<dbReference type="InterPro" id="IPR012910">
    <property type="entry name" value="Plug_dom"/>
</dbReference>
<comment type="subcellular location">
    <subcellularLocation>
        <location evidence="1 7">Cell outer membrane</location>
        <topology evidence="1 7">Multi-pass membrane protein</topology>
    </subcellularLocation>
</comment>
<name>A0A516GVU6_9FLAO</name>
<dbReference type="InterPro" id="IPR023996">
    <property type="entry name" value="TonB-dep_OMP_SusC/RagA"/>
</dbReference>
<dbReference type="KEGG" id="fop:FNB79_16480"/>
<dbReference type="Proteomes" id="UP000319209">
    <property type="component" value="Chromosome"/>
</dbReference>
<feature type="domain" description="TonB-dependent receptor plug" evidence="8">
    <location>
        <begin position="236"/>
        <end position="334"/>
    </location>
</feature>
<reference evidence="9 10" key="1">
    <citation type="submission" date="2019-07" db="EMBL/GenBank/DDBJ databases">
        <title>Genome sequencing for Formosa sp. PS13.</title>
        <authorList>
            <person name="Park S.-J."/>
        </authorList>
    </citation>
    <scope>NUCLEOTIDE SEQUENCE [LARGE SCALE GENOMIC DNA]</scope>
    <source>
        <strain evidence="9 10">PS13</strain>
    </source>
</reference>
<dbReference type="SUPFAM" id="SSF56935">
    <property type="entry name" value="Porins"/>
    <property type="match status" value="1"/>
</dbReference>
<gene>
    <name evidence="9" type="ORF">FNB79_16480</name>
</gene>
<dbReference type="Gene3D" id="2.40.170.20">
    <property type="entry name" value="TonB-dependent receptor, beta-barrel domain"/>
    <property type="match status" value="1"/>
</dbReference>
<dbReference type="SUPFAM" id="SSF49464">
    <property type="entry name" value="Carboxypeptidase regulatory domain-like"/>
    <property type="match status" value="1"/>
</dbReference>
<keyword evidence="4 7" id="KW-0812">Transmembrane</keyword>
<comment type="similarity">
    <text evidence="7">Belongs to the TonB-dependent receptor family.</text>
</comment>
<evidence type="ECO:0000256" key="7">
    <source>
        <dbReference type="PROSITE-ProRule" id="PRU01360"/>
    </source>
</evidence>
<evidence type="ECO:0000256" key="6">
    <source>
        <dbReference type="ARBA" id="ARBA00023237"/>
    </source>
</evidence>
<evidence type="ECO:0000313" key="9">
    <source>
        <dbReference type="EMBL" id="QDO95500.1"/>
    </source>
</evidence>
<evidence type="ECO:0000313" key="10">
    <source>
        <dbReference type="Proteomes" id="UP000319209"/>
    </source>
</evidence>
<dbReference type="InterPro" id="IPR036942">
    <property type="entry name" value="Beta-barrel_TonB_sf"/>
</dbReference>
<evidence type="ECO:0000256" key="4">
    <source>
        <dbReference type="ARBA" id="ARBA00022692"/>
    </source>
</evidence>
<dbReference type="EMBL" id="CP041637">
    <property type="protein sequence ID" value="QDO95500.1"/>
    <property type="molecule type" value="Genomic_DNA"/>
</dbReference>
<keyword evidence="2 7" id="KW-0813">Transport</keyword>
<dbReference type="InterPro" id="IPR037066">
    <property type="entry name" value="Plug_dom_sf"/>
</dbReference>
<keyword evidence="10" id="KW-1185">Reference proteome</keyword>
<protein>
    <submittedName>
        <fullName evidence="9">SusC/RagA family TonB-linked outer membrane protein</fullName>
    </submittedName>
</protein>
<dbReference type="GO" id="GO:0009279">
    <property type="term" value="C:cell outer membrane"/>
    <property type="evidence" value="ECO:0007669"/>
    <property type="project" value="UniProtKB-SubCell"/>
</dbReference>
<evidence type="ECO:0000256" key="5">
    <source>
        <dbReference type="ARBA" id="ARBA00023136"/>
    </source>
</evidence>
<dbReference type="Gene3D" id="2.60.40.1120">
    <property type="entry name" value="Carboxypeptidase-like, regulatory domain"/>
    <property type="match status" value="1"/>
</dbReference>
<evidence type="ECO:0000259" key="8">
    <source>
        <dbReference type="Pfam" id="PF07715"/>
    </source>
</evidence>
<dbReference type="Pfam" id="PF13715">
    <property type="entry name" value="CarbopepD_reg_2"/>
    <property type="match status" value="1"/>
</dbReference>
<dbReference type="InterPro" id="IPR023997">
    <property type="entry name" value="TonB-dep_OMP_SusC/RagA_CS"/>
</dbReference>